<dbReference type="EMBL" id="AMZN01000073">
    <property type="protein sequence ID" value="ELR69408.1"/>
    <property type="molecule type" value="Genomic_DNA"/>
</dbReference>
<dbReference type="OrthoDB" id="594893at2"/>
<dbReference type="RefSeq" id="WP_009582261.1">
    <property type="nucleotide sequence ID" value="NZ_AMZN01000073.1"/>
</dbReference>
<name>L8JMG2_9BACT</name>
<dbReference type="GO" id="GO:0000976">
    <property type="term" value="F:transcription cis-regulatory region binding"/>
    <property type="evidence" value="ECO:0007669"/>
    <property type="project" value="TreeGrafter"/>
</dbReference>
<keyword evidence="1" id="KW-0862">Zinc</keyword>
<proteinExistence type="predicted"/>
<dbReference type="GO" id="GO:0008270">
    <property type="term" value="F:zinc ion binding"/>
    <property type="evidence" value="ECO:0007669"/>
    <property type="project" value="TreeGrafter"/>
</dbReference>
<organism evidence="2 3">
    <name type="scientific">Fulvivirga imtechensis AK7</name>
    <dbReference type="NCBI Taxonomy" id="1237149"/>
    <lineage>
        <taxon>Bacteria</taxon>
        <taxon>Pseudomonadati</taxon>
        <taxon>Bacteroidota</taxon>
        <taxon>Cytophagia</taxon>
        <taxon>Cytophagales</taxon>
        <taxon>Fulvivirgaceae</taxon>
        <taxon>Fulvivirga</taxon>
    </lineage>
</organism>
<dbReference type="SUPFAM" id="SSF46785">
    <property type="entry name" value="Winged helix' DNA-binding domain"/>
    <property type="match status" value="1"/>
</dbReference>
<evidence type="ECO:0000313" key="2">
    <source>
        <dbReference type="EMBL" id="ELR69408.1"/>
    </source>
</evidence>
<feature type="binding site" evidence="1">
    <location>
        <position position="136"/>
    </location>
    <ligand>
        <name>Zn(2+)</name>
        <dbReference type="ChEBI" id="CHEBI:29105"/>
    </ligand>
</feature>
<dbReference type="PANTHER" id="PTHR33202:SF22">
    <property type="entry name" value="HYDROGEN PEROXIDE SENSITIVE REPRESSOR"/>
    <property type="match status" value="1"/>
</dbReference>
<comment type="cofactor">
    <cofactor evidence="1">
        <name>Zn(2+)</name>
        <dbReference type="ChEBI" id="CHEBI:29105"/>
    </cofactor>
    <text evidence="1">Binds 1 zinc ion per subunit.</text>
</comment>
<dbReference type="Pfam" id="PF01475">
    <property type="entry name" value="FUR"/>
    <property type="match status" value="1"/>
</dbReference>
<dbReference type="Proteomes" id="UP000011135">
    <property type="component" value="Unassembled WGS sequence"/>
</dbReference>
<dbReference type="GO" id="GO:0045892">
    <property type="term" value="P:negative regulation of DNA-templated transcription"/>
    <property type="evidence" value="ECO:0007669"/>
    <property type="project" value="TreeGrafter"/>
</dbReference>
<dbReference type="STRING" id="1237149.C900_05098"/>
<dbReference type="eggNOG" id="COG0735">
    <property type="taxonomic scope" value="Bacteria"/>
</dbReference>
<dbReference type="InterPro" id="IPR002481">
    <property type="entry name" value="FUR"/>
</dbReference>
<gene>
    <name evidence="2" type="ORF">C900_05098</name>
</gene>
<comment type="caution">
    <text evidence="2">The sequence shown here is derived from an EMBL/GenBank/DDBJ whole genome shotgun (WGS) entry which is preliminary data.</text>
</comment>
<dbReference type="InterPro" id="IPR036390">
    <property type="entry name" value="WH_DNA-bd_sf"/>
</dbReference>
<evidence type="ECO:0000313" key="3">
    <source>
        <dbReference type="Proteomes" id="UP000011135"/>
    </source>
</evidence>
<feature type="binding site" evidence="1">
    <location>
        <position position="139"/>
    </location>
    <ligand>
        <name>Zn(2+)</name>
        <dbReference type="ChEBI" id="CHEBI:29105"/>
    </ligand>
</feature>
<dbReference type="InterPro" id="IPR036388">
    <property type="entry name" value="WH-like_DNA-bd_sf"/>
</dbReference>
<dbReference type="GO" id="GO:0003700">
    <property type="term" value="F:DNA-binding transcription factor activity"/>
    <property type="evidence" value="ECO:0007669"/>
    <property type="project" value="InterPro"/>
</dbReference>
<dbReference type="AlphaFoldDB" id="L8JMG2"/>
<feature type="binding site" evidence="1">
    <location>
        <position position="100"/>
    </location>
    <ligand>
        <name>Zn(2+)</name>
        <dbReference type="ChEBI" id="CHEBI:29105"/>
    </ligand>
</feature>
<reference evidence="2 3" key="1">
    <citation type="submission" date="2012-12" db="EMBL/GenBank/DDBJ databases">
        <title>Genome assembly of Fulvivirga imtechensis AK7.</title>
        <authorList>
            <person name="Nupur N."/>
            <person name="Khatri I."/>
            <person name="Kumar R."/>
            <person name="Subramanian S."/>
            <person name="Pinnaka A."/>
        </authorList>
    </citation>
    <scope>NUCLEOTIDE SEQUENCE [LARGE SCALE GENOMIC DNA]</scope>
    <source>
        <strain evidence="2 3">AK7</strain>
    </source>
</reference>
<sequence length="141" mass="16155">MENTRIVEDLLRSHGLKRTPIRLEMLQLFLKYDFALSASDLEAFMKSDHDRVTVYRALASFEEHGILHKASEDVQGIKYALCSSSCPDEVHTDMHAHFTCDECHHTYCLKDVKVPEVKVSNSYAIDRVNYTLKGTCKQCKS</sequence>
<dbReference type="PANTHER" id="PTHR33202">
    <property type="entry name" value="ZINC UPTAKE REGULATION PROTEIN"/>
    <property type="match status" value="1"/>
</dbReference>
<feature type="binding site" evidence="1">
    <location>
        <position position="103"/>
    </location>
    <ligand>
        <name>Zn(2+)</name>
        <dbReference type="ChEBI" id="CHEBI:29105"/>
    </ligand>
</feature>
<evidence type="ECO:0000256" key="1">
    <source>
        <dbReference type="PIRSR" id="PIRSR602481-1"/>
    </source>
</evidence>
<keyword evidence="3" id="KW-1185">Reference proteome</keyword>
<keyword evidence="1" id="KW-0479">Metal-binding</keyword>
<protein>
    <submittedName>
        <fullName evidence="2">Zinc uptake regulation protein ZUR</fullName>
    </submittedName>
</protein>
<dbReference type="GO" id="GO:1900376">
    <property type="term" value="P:regulation of secondary metabolite biosynthetic process"/>
    <property type="evidence" value="ECO:0007669"/>
    <property type="project" value="TreeGrafter"/>
</dbReference>
<dbReference type="Gene3D" id="1.10.10.10">
    <property type="entry name" value="Winged helix-like DNA-binding domain superfamily/Winged helix DNA-binding domain"/>
    <property type="match status" value="1"/>
</dbReference>
<accession>L8JMG2</accession>